<comment type="similarity">
    <text evidence="1 4">Belongs to the short-chain dehydrogenases/reductases (SDR) family.</text>
</comment>
<reference evidence="5 6" key="1">
    <citation type="journal article" date="2020" name="Genomics">
        <title>Complete, high-quality genomes from long-read metagenomic sequencing of two wolf lichen thalli reveals enigmatic genome architecture.</title>
        <authorList>
            <person name="McKenzie S.K."/>
            <person name="Walston R.F."/>
            <person name="Allen J.L."/>
        </authorList>
    </citation>
    <scope>NUCLEOTIDE SEQUENCE [LARGE SCALE GENOMIC DNA]</scope>
    <source>
        <strain evidence="5">WasteWater1</strain>
    </source>
</reference>
<keyword evidence="3" id="KW-0560">Oxidoreductase</keyword>
<dbReference type="CDD" id="cd05374">
    <property type="entry name" value="17beta-HSD-like_SDR_c"/>
    <property type="match status" value="1"/>
</dbReference>
<dbReference type="PROSITE" id="PS00061">
    <property type="entry name" value="ADH_SHORT"/>
    <property type="match status" value="1"/>
</dbReference>
<dbReference type="PRINTS" id="PR00081">
    <property type="entry name" value="GDHRDH"/>
</dbReference>
<dbReference type="PANTHER" id="PTHR44169">
    <property type="entry name" value="NADPH-DEPENDENT 1-ACYLDIHYDROXYACETONE PHOSPHATE REDUCTASE"/>
    <property type="match status" value="1"/>
</dbReference>
<evidence type="ECO:0000256" key="2">
    <source>
        <dbReference type="ARBA" id="ARBA00022857"/>
    </source>
</evidence>
<dbReference type="Gene3D" id="3.40.50.720">
    <property type="entry name" value="NAD(P)-binding Rossmann-like Domain"/>
    <property type="match status" value="1"/>
</dbReference>
<dbReference type="InterPro" id="IPR002347">
    <property type="entry name" value="SDR_fam"/>
</dbReference>
<organism evidence="5 6">
    <name type="scientific">Letharia lupina</name>
    <dbReference type="NCBI Taxonomy" id="560253"/>
    <lineage>
        <taxon>Eukaryota</taxon>
        <taxon>Fungi</taxon>
        <taxon>Dikarya</taxon>
        <taxon>Ascomycota</taxon>
        <taxon>Pezizomycotina</taxon>
        <taxon>Lecanoromycetes</taxon>
        <taxon>OSLEUM clade</taxon>
        <taxon>Lecanoromycetidae</taxon>
        <taxon>Lecanorales</taxon>
        <taxon>Lecanorineae</taxon>
        <taxon>Parmeliaceae</taxon>
        <taxon>Letharia</taxon>
    </lineage>
</organism>
<dbReference type="AlphaFoldDB" id="A0A8H6C9H2"/>
<dbReference type="Proteomes" id="UP000593566">
    <property type="component" value="Unassembled WGS sequence"/>
</dbReference>
<dbReference type="GO" id="GO:0000140">
    <property type="term" value="F:acylglycerone-phosphate reductase (NADP+) activity"/>
    <property type="evidence" value="ECO:0007669"/>
    <property type="project" value="TreeGrafter"/>
</dbReference>
<keyword evidence="6" id="KW-1185">Reference proteome</keyword>
<dbReference type="SUPFAM" id="SSF51735">
    <property type="entry name" value="NAD(P)-binding Rossmann-fold domains"/>
    <property type="match status" value="1"/>
</dbReference>
<dbReference type="GO" id="GO:0006654">
    <property type="term" value="P:phosphatidic acid biosynthetic process"/>
    <property type="evidence" value="ECO:0007669"/>
    <property type="project" value="TreeGrafter"/>
</dbReference>
<evidence type="ECO:0000313" key="6">
    <source>
        <dbReference type="Proteomes" id="UP000593566"/>
    </source>
</evidence>
<evidence type="ECO:0000313" key="5">
    <source>
        <dbReference type="EMBL" id="KAF6219480.1"/>
    </source>
</evidence>
<dbReference type="InterPro" id="IPR036291">
    <property type="entry name" value="NAD(P)-bd_dom_sf"/>
</dbReference>
<dbReference type="GO" id="GO:0005783">
    <property type="term" value="C:endoplasmic reticulum"/>
    <property type="evidence" value="ECO:0007669"/>
    <property type="project" value="TreeGrafter"/>
</dbReference>
<gene>
    <name evidence="5" type="ORF">HO133_003947</name>
</gene>
<evidence type="ECO:0000256" key="1">
    <source>
        <dbReference type="ARBA" id="ARBA00006484"/>
    </source>
</evidence>
<accession>A0A8H6C9H2</accession>
<evidence type="ECO:0000256" key="4">
    <source>
        <dbReference type="RuleBase" id="RU000363"/>
    </source>
</evidence>
<dbReference type="InterPro" id="IPR020904">
    <property type="entry name" value="Sc_DH/Rdtase_CS"/>
</dbReference>
<dbReference type="Pfam" id="PF00106">
    <property type="entry name" value="adh_short"/>
    <property type="match status" value="1"/>
</dbReference>
<dbReference type="PRINTS" id="PR00080">
    <property type="entry name" value="SDRFAMILY"/>
</dbReference>
<dbReference type="GO" id="GO:0004806">
    <property type="term" value="F:triacylglycerol lipase activity"/>
    <property type="evidence" value="ECO:0007669"/>
    <property type="project" value="TreeGrafter"/>
</dbReference>
<sequence length="277" mass="29411">MTLKSVLITGCSAGGIGFALVEAFQKRNLHVFATARDPSKMSQLDKIPNVTLLSLDPTSPASVQTAVETVRAQTGGTLDYLVNNAGQTTIMPTLDFDIETAKEMYDINVWGMVRVTQEFAPLLVAAKGTLVSIGSISTSVITPWMGVYAGSKAAMTAITEALRLELAPLGVAVVTVNTGAVKTNGLANGTNFKLPPNSMYKSIEKDIAGRARGEDGTPRMVPSVYAEKVVGDIMGGARGQIWRGGYASIVRFALSKLPVLVTDWVFIQKTGLDVIKT</sequence>
<dbReference type="PANTHER" id="PTHR44169:SF6">
    <property type="entry name" value="NADPH-DEPENDENT 1-ACYLDIHYDROXYACETONE PHOSPHATE REDUCTASE"/>
    <property type="match status" value="1"/>
</dbReference>
<keyword evidence="2" id="KW-0521">NADP</keyword>
<proteinExistence type="inferred from homology"/>
<dbReference type="EMBL" id="JACCJB010000019">
    <property type="protein sequence ID" value="KAF6219480.1"/>
    <property type="molecule type" value="Genomic_DNA"/>
</dbReference>
<protein>
    <submittedName>
        <fullName evidence="5">Uncharacterized protein</fullName>
    </submittedName>
</protein>
<name>A0A8H6C9H2_9LECA</name>
<dbReference type="GO" id="GO:0005811">
    <property type="term" value="C:lipid droplet"/>
    <property type="evidence" value="ECO:0007669"/>
    <property type="project" value="TreeGrafter"/>
</dbReference>
<dbReference type="RefSeq" id="XP_037148915.1">
    <property type="nucleotide sequence ID" value="XM_037294868.1"/>
</dbReference>
<comment type="caution">
    <text evidence="5">The sequence shown here is derived from an EMBL/GenBank/DDBJ whole genome shotgun (WGS) entry which is preliminary data.</text>
</comment>
<evidence type="ECO:0000256" key="3">
    <source>
        <dbReference type="ARBA" id="ARBA00023002"/>
    </source>
</evidence>
<dbReference type="GeneID" id="59332357"/>
<dbReference type="GO" id="GO:0019433">
    <property type="term" value="P:triglyceride catabolic process"/>
    <property type="evidence" value="ECO:0007669"/>
    <property type="project" value="TreeGrafter"/>
</dbReference>